<accession>A0A2R5EZT8</accession>
<gene>
    <name evidence="2" type="ORF">PAT3040_07078</name>
</gene>
<evidence type="ECO:0000313" key="2">
    <source>
        <dbReference type="EMBL" id="GBG12212.1"/>
    </source>
</evidence>
<dbReference type="EMBL" id="BDQX01000458">
    <property type="protein sequence ID" value="GBG12212.1"/>
    <property type="molecule type" value="Genomic_DNA"/>
</dbReference>
<dbReference type="RefSeq" id="WP_181377019.1">
    <property type="nucleotide sequence ID" value="NZ_BDQX01000458.1"/>
</dbReference>
<feature type="transmembrane region" description="Helical" evidence="1">
    <location>
        <begin position="34"/>
        <end position="52"/>
    </location>
</feature>
<sequence length="73" mass="8210">MNWSMTLTLLMPLVLLLEWPQLKALKSKRDKACFVAVWLVATAAMGAEWAGLQLPRPMEIIRVFCAPINAMLP</sequence>
<evidence type="ECO:0000313" key="3">
    <source>
        <dbReference type="Proteomes" id="UP000245202"/>
    </source>
</evidence>
<organism evidence="2 3">
    <name type="scientific">Paenibacillus agaridevorans</name>
    <dbReference type="NCBI Taxonomy" id="171404"/>
    <lineage>
        <taxon>Bacteria</taxon>
        <taxon>Bacillati</taxon>
        <taxon>Bacillota</taxon>
        <taxon>Bacilli</taxon>
        <taxon>Bacillales</taxon>
        <taxon>Paenibacillaceae</taxon>
        <taxon>Paenibacillus</taxon>
    </lineage>
</organism>
<dbReference type="Proteomes" id="UP000245202">
    <property type="component" value="Unassembled WGS sequence"/>
</dbReference>
<dbReference type="AlphaFoldDB" id="A0A2R5EZT8"/>
<proteinExistence type="predicted"/>
<keyword evidence="1" id="KW-1133">Transmembrane helix</keyword>
<protein>
    <submittedName>
        <fullName evidence="2">Uncharacterized protein</fullName>
    </submittedName>
</protein>
<comment type="caution">
    <text evidence="2">The sequence shown here is derived from an EMBL/GenBank/DDBJ whole genome shotgun (WGS) entry which is preliminary data.</text>
</comment>
<keyword evidence="1" id="KW-0472">Membrane</keyword>
<reference evidence="2 3" key="1">
    <citation type="submission" date="2017-08" db="EMBL/GenBank/DDBJ databases">
        <title>Substantial Increase in Enzyme Production by Combined Drug-Resistance Mutations in Paenibacillus agaridevorans.</title>
        <authorList>
            <person name="Tanaka Y."/>
            <person name="Funane K."/>
            <person name="Hosaka T."/>
            <person name="Shiwa Y."/>
            <person name="Fujita N."/>
            <person name="Miyazaki T."/>
            <person name="Yoshikawa H."/>
            <person name="Murakami K."/>
            <person name="Kasahara K."/>
            <person name="Inaoka T."/>
            <person name="Hiraga Y."/>
            <person name="Ochi K."/>
        </authorList>
    </citation>
    <scope>NUCLEOTIDE SEQUENCE [LARGE SCALE GENOMIC DNA]</scope>
    <source>
        <strain evidence="2 3">T-3040</strain>
    </source>
</reference>
<keyword evidence="1" id="KW-0812">Transmembrane</keyword>
<keyword evidence="3" id="KW-1185">Reference proteome</keyword>
<name>A0A2R5EZT8_9BACL</name>
<evidence type="ECO:0000256" key="1">
    <source>
        <dbReference type="SAM" id="Phobius"/>
    </source>
</evidence>